<feature type="transmembrane region" description="Helical" evidence="7">
    <location>
        <begin position="236"/>
        <end position="253"/>
    </location>
</feature>
<protein>
    <recommendedName>
        <fullName evidence="7">Phosphatidylglycerol--prolipoprotein diacylglyceryl transferase</fullName>
        <ecNumber evidence="7">2.5.1.145</ecNumber>
    </recommendedName>
</protein>
<feature type="transmembrane region" description="Helical" evidence="7">
    <location>
        <begin position="197"/>
        <end position="216"/>
    </location>
</feature>
<comment type="pathway">
    <text evidence="7">Protein modification; lipoprotein biosynthesis (diacylglyceryl transfer).</text>
</comment>
<evidence type="ECO:0000256" key="6">
    <source>
        <dbReference type="ARBA" id="ARBA00023136"/>
    </source>
</evidence>
<comment type="function">
    <text evidence="7">Catalyzes the transfer of the diacylglyceryl group from phosphatidylglycerol to the sulfhydryl group of the N-terminal cysteine of a prolipoprotein, the first step in the formation of mature lipoproteins.</text>
</comment>
<keyword evidence="5 7" id="KW-1133">Transmembrane helix</keyword>
<dbReference type="GO" id="GO:0008961">
    <property type="term" value="F:phosphatidylglycerol-prolipoprotein diacylglyceryl transferase activity"/>
    <property type="evidence" value="ECO:0007669"/>
    <property type="project" value="UniProtKB-UniRule"/>
</dbReference>
<organism evidence="8">
    <name type="scientific">Desulfobacca acetoxidans</name>
    <dbReference type="NCBI Taxonomy" id="60893"/>
    <lineage>
        <taxon>Bacteria</taxon>
        <taxon>Pseudomonadati</taxon>
        <taxon>Thermodesulfobacteriota</taxon>
        <taxon>Desulfobaccia</taxon>
        <taxon>Desulfobaccales</taxon>
        <taxon>Desulfobaccaceae</taxon>
        <taxon>Desulfobacca</taxon>
    </lineage>
</organism>
<dbReference type="GO" id="GO:0042158">
    <property type="term" value="P:lipoprotein biosynthetic process"/>
    <property type="evidence" value="ECO:0007669"/>
    <property type="project" value="UniProtKB-UniRule"/>
</dbReference>
<comment type="subcellular location">
    <subcellularLocation>
        <location evidence="7">Cell membrane</location>
        <topology evidence="7">Multi-pass membrane protein</topology>
    </subcellularLocation>
</comment>
<dbReference type="GO" id="GO:0005886">
    <property type="term" value="C:plasma membrane"/>
    <property type="evidence" value="ECO:0007669"/>
    <property type="project" value="UniProtKB-SubCell"/>
</dbReference>
<dbReference type="PANTHER" id="PTHR30589">
    <property type="entry name" value="PROLIPOPROTEIN DIACYLGLYCERYL TRANSFERASE"/>
    <property type="match status" value="1"/>
</dbReference>
<comment type="catalytic activity">
    <reaction evidence="7">
        <text>L-cysteinyl-[prolipoprotein] + a 1,2-diacyl-sn-glycero-3-phospho-(1'-sn-glycerol) = an S-1,2-diacyl-sn-glyceryl-L-cysteinyl-[prolipoprotein] + sn-glycerol 1-phosphate + H(+)</text>
        <dbReference type="Rhea" id="RHEA:56712"/>
        <dbReference type="Rhea" id="RHEA-COMP:14679"/>
        <dbReference type="Rhea" id="RHEA-COMP:14680"/>
        <dbReference type="ChEBI" id="CHEBI:15378"/>
        <dbReference type="ChEBI" id="CHEBI:29950"/>
        <dbReference type="ChEBI" id="CHEBI:57685"/>
        <dbReference type="ChEBI" id="CHEBI:64716"/>
        <dbReference type="ChEBI" id="CHEBI:140658"/>
        <dbReference type="EC" id="2.5.1.145"/>
    </reaction>
</comment>
<dbReference type="HAMAP" id="MF_01147">
    <property type="entry name" value="Lgt"/>
    <property type="match status" value="1"/>
</dbReference>
<feature type="transmembrane region" description="Helical" evidence="7">
    <location>
        <begin position="45"/>
        <end position="67"/>
    </location>
</feature>
<keyword evidence="8" id="KW-0449">Lipoprotein</keyword>
<gene>
    <name evidence="7 8" type="primary">lgt</name>
    <name evidence="8" type="ORF">ENW48_02585</name>
</gene>
<evidence type="ECO:0000256" key="5">
    <source>
        <dbReference type="ARBA" id="ARBA00022989"/>
    </source>
</evidence>
<sequence>MYPILYKLGPLNLYTYGLFLALGFLSAVLVAGHEARRLGLPVGRFYDLCFYIILFAILGSRLLYIILEPHKFLQNPLKIFALWEGGLVFHGGLAAAVGVAFWYMRRHGLPWRATFDALGVGMPLGQALGRVGCFMAGCCFGSPTDLPWAVTFTHPETLCPLRVPLHPAQLYEALLNLVVFGVVFNLRKRKRFDGQVVLTYFCLAGTARFVVEFFRAPTSLDYRGPELFGLFPATQVAALVIALLSGGVLLWGWRRSLRRKTP</sequence>
<proteinExistence type="inferred from homology"/>
<evidence type="ECO:0000256" key="4">
    <source>
        <dbReference type="ARBA" id="ARBA00022692"/>
    </source>
</evidence>
<dbReference type="EMBL" id="DTKJ01000016">
    <property type="protein sequence ID" value="HGZ11090.1"/>
    <property type="molecule type" value="Genomic_DNA"/>
</dbReference>
<evidence type="ECO:0000256" key="3">
    <source>
        <dbReference type="ARBA" id="ARBA00022679"/>
    </source>
</evidence>
<evidence type="ECO:0000313" key="8">
    <source>
        <dbReference type="EMBL" id="HGZ11090.1"/>
    </source>
</evidence>
<dbReference type="NCBIfam" id="TIGR00544">
    <property type="entry name" value="lgt"/>
    <property type="match status" value="1"/>
</dbReference>
<reference evidence="8" key="1">
    <citation type="journal article" date="2020" name="mSystems">
        <title>Genome- and Community-Level Interaction Insights into Carbon Utilization and Element Cycling Functions of Hydrothermarchaeota in Hydrothermal Sediment.</title>
        <authorList>
            <person name="Zhou Z."/>
            <person name="Liu Y."/>
            <person name="Xu W."/>
            <person name="Pan J."/>
            <person name="Luo Z.H."/>
            <person name="Li M."/>
        </authorList>
    </citation>
    <scope>NUCLEOTIDE SEQUENCE [LARGE SCALE GENOMIC DNA]</scope>
    <source>
        <strain evidence="8">SpSt-853</strain>
    </source>
</reference>
<dbReference type="Pfam" id="PF01790">
    <property type="entry name" value="LGT"/>
    <property type="match status" value="1"/>
</dbReference>
<comment type="similarity">
    <text evidence="1 7">Belongs to the Lgt family.</text>
</comment>
<evidence type="ECO:0000256" key="1">
    <source>
        <dbReference type="ARBA" id="ARBA00007150"/>
    </source>
</evidence>
<dbReference type="AlphaFoldDB" id="A0A7C5AKM9"/>
<dbReference type="PANTHER" id="PTHR30589:SF0">
    <property type="entry name" value="PHOSPHATIDYLGLYCEROL--PROLIPOPROTEIN DIACYLGLYCERYL TRANSFERASE"/>
    <property type="match status" value="1"/>
</dbReference>
<keyword evidence="2 7" id="KW-1003">Cell membrane</keyword>
<keyword evidence="3 7" id="KW-0808">Transferase</keyword>
<dbReference type="UniPathway" id="UPA00664"/>
<feature type="binding site" evidence="7">
    <location>
        <position position="130"/>
    </location>
    <ligand>
        <name>a 1,2-diacyl-sn-glycero-3-phospho-(1'-sn-glycerol)</name>
        <dbReference type="ChEBI" id="CHEBI:64716"/>
    </ligand>
</feature>
<keyword evidence="6 7" id="KW-0472">Membrane</keyword>
<feature type="transmembrane region" description="Helical" evidence="7">
    <location>
        <begin position="87"/>
        <end position="104"/>
    </location>
</feature>
<feature type="transmembrane region" description="Helical" evidence="7">
    <location>
        <begin position="13"/>
        <end position="33"/>
    </location>
</feature>
<evidence type="ECO:0000256" key="7">
    <source>
        <dbReference type="HAMAP-Rule" id="MF_01147"/>
    </source>
</evidence>
<keyword evidence="4 7" id="KW-0812">Transmembrane</keyword>
<dbReference type="InterPro" id="IPR001640">
    <property type="entry name" value="Lgt"/>
</dbReference>
<dbReference type="EC" id="2.5.1.145" evidence="7"/>
<name>A0A7C5AKM9_9BACT</name>
<evidence type="ECO:0000256" key="2">
    <source>
        <dbReference type="ARBA" id="ARBA00022475"/>
    </source>
</evidence>
<comment type="caution">
    <text evidence="8">The sequence shown here is derived from an EMBL/GenBank/DDBJ whole genome shotgun (WGS) entry which is preliminary data.</text>
</comment>
<accession>A0A7C5AKM9</accession>